<feature type="region of interest" description="Disordered" evidence="1">
    <location>
        <begin position="1"/>
        <end position="23"/>
    </location>
</feature>
<keyword evidence="3" id="KW-1185">Reference proteome</keyword>
<name>A0AAD7MLV0_9AGAR</name>
<sequence>MQNTTGVAWTTQSVSSGRGGLSTGVNQCMPNPNSSATPLCPKGITSLLRHLPWLRSERTRCIYQHTQQCLVPEEAHAHQHKLSEAKENILKEWIKRGIPLSLETIANYASELAREDIGKERNPDLKVKCTTDLEECHAQALNCPVVQDYVELLRNTIKRYDVKPKNIFNMDEKVIPLASFLLI</sequence>
<evidence type="ECO:0000313" key="3">
    <source>
        <dbReference type="Proteomes" id="UP001215280"/>
    </source>
</evidence>
<organism evidence="2 3">
    <name type="scientific">Mycena maculata</name>
    <dbReference type="NCBI Taxonomy" id="230809"/>
    <lineage>
        <taxon>Eukaryota</taxon>
        <taxon>Fungi</taxon>
        <taxon>Dikarya</taxon>
        <taxon>Basidiomycota</taxon>
        <taxon>Agaricomycotina</taxon>
        <taxon>Agaricomycetes</taxon>
        <taxon>Agaricomycetidae</taxon>
        <taxon>Agaricales</taxon>
        <taxon>Marasmiineae</taxon>
        <taxon>Mycenaceae</taxon>
        <taxon>Mycena</taxon>
    </lineage>
</organism>
<evidence type="ECO:0000256" key="1">
    <source>
        <dbReference type="SAM" id="MobiDB-lite"/>
    </source>
</evidence>
<comment type="caution">
    <text evidence="2">The sequence shown here is derived from an EMBL/GenBank/DDBJ whole genome shotgun (WGS) entry which is preliminary data.</text>
</comment>
<dbReference type="Proteomes" id="UP001215280">
    <property type="component" value="Unassembled WGS sequence"/>
</dbReference>
<dbReference type="EMBL" id="JARJLG010000250">
    <property type="protein sequence ID" value="KAJ7723196.1"/>
    <property type="molecule type" value="Genomic_DNA"/>
</dbReference>
<reference evidence="2" key="1">
    <citation type="submission" date="2023-03" db="EMBL/GenBank/DDBJ databases">
        <title>Massive genome expansion in bonnet fungi (Mycena s.s.) driven by repeated elements and novel gene families across ecological guilds.</title>
        <authorList>
            <consortium name="Lawrence Berkeley National Laboratory"/>
            <person name="Harder C.B."/>
            <person name="Miyauchi S."/>
            <person name="Viragh M."/>
            <person name="Kuo A."/>
            <person name="Thoen E."/>
            <person name="Andreopoulos B."/>
            <person name="Lu D."/>
            <person name="Skrede I."/>
            <person name="Drula E."/>
            <person name="Henrissat B."/>
            <person name="Morin E."/>
            <person name="Kohler A."/>
            <person name="Barry K."/>
            <person name="LaButti K."/>
            <person name="Morin E."/>
            <person name="Salamov A."/>
            <person name="Lipzen A."/>
            <person name="Mereny Z."/>
            <person name="Hegedus B."/>
            <person name="Baldrian P."/>
            <person name="Stursova M."/>
            <person name="Weitz H."/>
            <person name="Taylor A."/>
            <person name="Grigoriev I.V."/>
            <person name="Nagy L.G."/>
            <person name="Martin F."/>
            <person name="Kauserud H."/>
        </authorList>
    </citation>
    <scope>NUCLEOTIDE SEQUENCE</scope>
    <source>
        <strain evidence="2">CBHHK188m</strain>
    </source>
</reference>
<feature type="compositionally biased region" description="Polar residues" evidence="1">
    <location>
        <begin position="1"/>
        <end position="16"/>
    </location>
</feature>
<dbReference type="AlphaFoldDB" id="A0AAD7MLV0"/>
<evidence type="ECO:0000313" key="2">
    <source>
        <dbReference type="EMBL" id="KAJ7723196.1"/>
    </source>
</evidence>
<accession>A0AAD7MLV0</accession>
<gene>
    <name evidence="2" type="ORF">DFH07DRAFT_783653</name>
</gene>
<protein>
    <submittedName>
        <fullName evidence="2">Uncharacterized protein</fullName>
    </submittedName>
</protein>
<proteinExistence type="predicted"/>